<keyword evidence="6" id="KW-1185">Reference proteome</keyword>
<organism evidence="5 6">
    <name type="scientific">Desulfofustis limnaeus</name>
    <dbReference type="NCBI Taxonomy" id="2740163"/>
    <lineage>
        <taxon>Bacteria</taxon>
        <taxon>Pseudomonadati</taxon>
        <taxon>Thermodesulfobacteriota</taxon>
        <taxon>Desulfobulbia</taxon>
        <taxon>Desulfobulbales</taxon>
        <taxon>Desulfocapsaceae</taxon>
        <taxon>Desulfofustis</taxon>
    </lineage>
</organism>
<evidence type="ECO:0000313" key="6">
    <source>
        <dbReference type="Proteomes" id="UP000830055"/>
    </source>
</evidence>
<dbReference type="EMBL" id="AP025516">
    <property type="protein sequence ID" value="BDD85754.1"/>
    <property type="molecule type" value="Genomic_DNA"/>
</dbReference>
<dbReference type="InterPro" id="IPR023198">
    <property type="entry name" value="PGP-like_dom2"/>
</dbReference>
<comment type="catalytic activity">
    <reaction evidence="1">
        <text>2-phosphoglycolate + H2O = glycolate + phosphate</text>
        <dbReference type="Rhea" id="RHEA:14369"/>
        <dbReference type="ChEBI" id="CHEBI:15377"/>
        <dbReference type="ChEBI" id="CHEBI:29805"/>
        <dbReference type="ChEBI" id="CHEBI:43474"/>
        <dbReference type="ChEBI" id="CHEBI:58033"/>
        <dbReference type="EC" id="3.1.3.18"/>
    </reaction>
</comment>
<dbReference type="RefSeq" id="WP_284152888.1">
    <property type="nucleotide sequence ID" value="NZ_AP025516.1"/>
</dbReference>
<gene>
    <name evidence="5" type="ORF">DPPLL_01190</name>
</gene>
<comment type="pathway">
    <text evidence="2">Organic acid metabolism; glycolate biosynthesis; glycolate from 2-phosphoglycolate: step 1/1.</text>
</comment>
<evidence type="ECO:0000256" key="4">
    <source>
        <dbReference type="ARBA" id="ARBA00013078"/>
    </source>
</evidence>
<dbReference type="NCBIfam" id="TIGR01549">
    <property type="entry name" value="HAD-SF-IA-v1"/>
    <property type="match status" value="1"/>
</dbReference>
<dbReference type="SUPFAM" id="SSF56784">
    <property type="entry name" value="HAD-like"/>
    <property type="match status" value="1"/>
</dbReference>
<protein>
    <recommendedName>
        <fullName evidence="4">phosphoglycolate phosphatase</fullName>
        <ecNumber evidence="4">3.1.3.18</ecNumber>
    </recommendedName>
</protein>
<dbReference type="InterPro" id="IPR036412">
    <property type="entry name" value="HAD-like_sf"/>
</dbReference>
<name>A0ABM7W4B2_9BACT</name>
<dbReference type="Gene3D" id="3.40.50.1000">
    <property type="entry name" value="HAD superfamily/HAD-like"/>
    <property type="match status" value="1"/>
</dbReference>
<comment type="similarity">
    <text evidence="3">Belongs to the HAD-like hydrolase superfamily. CbbY/CbbZ/Gph/YieH family.</text>
</comment>
<dbReference type="InterPro" id="IPR023214">
    <property type="entry name" value="HAD_sf"/>
</dbReference>
<dbReference type="PANTHER" id="PTHR43434:SF1">
    <property type="entry name" value="PHOSPHOGLYCOLATE PHOSPHATASE"/>
    <property type="match status" value="1"/>
</dbReference>
<dbReference type="Pfam" id="PF13419">
    <property type="entry name" value="HAD_2"/>
    <property type="match status" value="1"/>
</dbReference>
<dbReference type="InterPro" id="IPR041492">
    <property type="entry name" value="HAD_2"/>
</dbReference>
<dbReference type="Gene3D" id="1.10.150.240">
    <property type="entry name" value="Putative phosphatase, domain 2"/>
    <property type="match status" value="1"/>
</dbReference>
<dbReference type="SFLD" id="SFLDS00003">
    <property type="entry name" value="Haloacid_Dehalogenase"/>
    <property type="match status" value="1"/>
</dbReference>
<evidence type="ECO:0000256" key="1">
    <source>
        <dbReference type="ARBA" id="ARBA00000830"/>
    </source>
</evidence>
<evidence type="ECO:0000256" key="3">
    <source>
        <dbReference type="ARBA" id="ARBA00006171"/>
    </source>
</evidence>
<evidence type="ECO:0000313" key="5">
    <source>
        <dbReference type="EMBL" id="BDD85754.1"/>
    </source>
</evidence>
<dbReference type="SFLD" id="SFLDG01129">
    <property type="entry name" value="C1.5:_HAD__Beta-PGM__Phosphata"/>
    <property type="match status" value="1"/>
</dbReference>
<dbReference type="EC" id="3.1.3.18" evidence="4"/>
<dbReference type="PANTHER" id="PTHR43434">
    <property type="entry name" value="PHOSPHOGLYCOLATE PHOSPHATASE"/>
    <property type="match status" value="1"/>
</dbReference>
<accession>A0ABM7W4B2</accession>
<evidence type="ECO:0000256" key="2">
    <source>
        <dbReference type="ARBA" id="ARBA00004818"/>
    </source>
</evidence>
<dbReference type="InterPro" id="IPR006439">
    <property type="entry name" value="HAD-SF_hydro_IA"/>
</dbReference>
<dbReference type="Proteomes" id="UP000830055">
    <property type="component" value="Chromosome"/>
</dbReference>
<sequence>MLKTVIFDCDGVMFDSRETNRRYYNDLLTAFGYPKMSEEEVDYVHMHNVTDSVNRIFKHHPPHRMDEVHRYRLNLDYTPYLSYMVMEPDLIDFLEFARSRYRLAISTNRTTTMQPLLHTFNLAHYFERVVTALDVPRPKPAPDALFDILAYFGCDAEEAIYIGDSIIDRQHSEAAGVSLIAFRSPDLPAEYHVDSFTQIRQLDPFAG</sequence>
<reference evidence="5 6" key="1">
    <citation type="submission" date="2022-01" db="EMBL/GenBank/DDBJ databases">
        <title>Desulfofustis limnae sp. nov., a novel mesophilic sulfate-reducing bacterium isolated from marsh soil.</title>
        <authorList>
            <person name="Watanabe M."/>
            <person name="Takahashi A."/>
            <person name="Kojima H."/>
            <person name="Fukui M."/>
        </authorList>
    </citation>
    <scope>NUCLEOTIDE SEQUENCE [LARGE SCALE GENOMIC DNA]</scope>
    <source>
        <strain evidence="5 6">PPLL</strain>
    </source>
</reference>
<proteinExistence type="inferred from homology"/>
<dbReference type="InterPro" id="IPR050155">
    <property type="entry name" value="HAD-like_hydrolase_sf"/>
</dbReference>